<gene>
    <name evidence="6" type="ORF">ACFOE0_03975</name>
</gene>
<dbReference type="SMART" id="SM00304">
    <property type="entry name" value="HAMP"/>
    <property type="match status" value="1"/>
</dbReference>
<dbReference type="InterPro" id="IPR029787">
    <property type="entry name" value="Nucleotide_cyclase"/>
</dbReference>
<feature type="transmembrane region" description="Helical" evidence="3">
    <location>
        <begin position="186"/>
        <end position="204"/>
    </location>
</feature>
<keyword evidence="6" id="KW-0808">Transferase</keyword>
<evidence type="ECO:0000259" key="4">
    <source>
        <dbReference type="PROSITE" id="PS50885"/>
    </source>
</evidence>
<evidence type="ECO:0000259" key="5">
    <source>
        <dbReference type="PROSITE" id="PS50887"/>
    </source>
</evidence>
<dbReference type="NCBIfam" id="TIGR00254">
    <property type="entry name" value="GGDEF"/>
    <property type="match status" value="1"/>
</dbReference>
<dbReference type="InterPro" id="IPR007891">
    <property type="entry name" value="CHASE3"/>
</dbReference>
<dbReference type="PANTHER" id="PTHR45138">
    <property type="entry name" value="REGULATORY COMPONENTS OF SENSORY TRANSDUCTION SYSTEM"/>
    <property type="match status" value="1"/>
</dbReference>
<dbReference type="InterPro" id="IPR043128">
    <property type="entry name" value="Rev_trsase/Diguanyl_cyclase"/>
</dbReference>
<dbReference type="SUPFAM" id="SSF158472">
    <property type="entry name" value="HAMP domain-like"/>
    <property type="match status" value="1"/>
</dbReference>
<evidence type="ECO:0000256" key="2">
    <source>
        <dbReference type="ARBA" id="ARBA00034247"/>
    </source>
</evidence>
<dbReference type="CDD" id="cd01949">
    <property type="entry name" value="GGDEF"/>
    <property type="match status" value="1"/>
</dbReference>
<reference evidence="7" key="1">
    <citation type="journal article" date="2019" name="Int. J. Syst. Evol. Microbiol.">
        <title>The Global Catalogue of Microorganisms (GCM) 10K type strain sequencing project: providing services to taxonomists for standard genome sequencing and annotation.</title>
        <authorList>
            <consortium name="The Broad Institute Genomics Platform"/>
            <consortium name="The Broad Institute Genome Sequencing Center for Infectious Disease"/>
            <person name="Wu L."/>
            <person name="Ma J."/>
        </authorList>
    </citation>
    <scope>NUCLEOTIDE SEQUENCE [LARGE SCALE GENOMIC DNA]</scope>
    <source>
        <strain evidence="7">KCTC 52277</strain>
    </source>
</reference>
<dbReference type="EC" id="2.7.7.65" evidence="1"/>
<dbReference type="InterPro" id="IPR050469">
    <property type="entry name" value="Diguanylate_Cyclase"/>
</dbReference>
<keyword evidence="3" id="KW-0812">Transmembrane</keyword>
<dbReference type="CDD" id="cd19410">
    <property type="entry name" value="HK9-like_sensor"/>
    <property type="match status" value="1"/>
</dbReference>
<dbReference type="Gene3D" id="6.10.340.10">
    <property type="match status" value="1"/>
</dbReference>
<comment type="catalytic activity">
    <reaction evidence="2">
        <text>2 GTP = 3',3'-c-di-GMP + 2 diphosphate</text>
        <dbReference type="Rhea" id="RHEA:24898"/>
        <dbReference type="ChEBI" id="CHEBI:33019"/>
        <dbReference type="ChEBI" id="CHEBI:37565"/>
        <dbReference type="ChEBI" id="CHEBI:58805"/>
        <dbReference type="EC" id="2.7.7.65"/>
    </reaction>
</comment>
<keyword evidence="3" id="KW-0472">Membrane</keyword>
<keyword evidence="6" id="KW-0548">Nucleotidyltransferase</keyword>
<protein>
    <recommendedName>
        <fullName evidence="1">diguanylate cyclase</fullName>
        <ecNumber evidence="1">2.7.7.65</ecNumber>
    </recommendedName>
</protein>
<dbReference type="Pfam" id="PF05227">
    <property type="entry name" value="CHASE3"/>
    <property type="match status" value="1"/>
</dbReference>
<name>A0ABV7G736_9GAMM</name>
<feature type="domain" description="HAMP" evidence="4">
    <location>
        <begin position="206"/>
        <end position="258"/>
    </location>
</feature>
<proteinExistence type="predicted"/>
<dbReference type="Gene3D" id="3.30.70.270">
    <property type="match status" value="1"/>
</dbReference>
<dbReference type="PROSITE" id="PS50887">
    <property type="entry name" value="GGDEF"/>
    <property type="match status" value="1"/>
</dbReference>
<dbReference type="RefSeq" id="WP_248935355.1">
    <property type="nucleotide sequence ID" value="NZ_JAKILF010000002.1"/>
</dbReference>
<dbReference type="EMBL" id="JBHRTD010000006">
    <property type="protein sequence ID" value="MFC3137343.1"/>
    <property type="molecule type" value="Genomic_DNA"/>
</dbReference>
<dbReference type="PANTHER" id="PTHR45138:SF9">
    <property type="entry name" value="DIGUANYLATE CYCLASE DGCM-RELATED"/>
    <property type="match status" value="1"/>
</dbReference>
<dbReference type="SMART" id="SM00267">
    <property type="entry name" value="GGDEF"/>
    <property type="match status" value="1"/>
</dbReference>
<dbReference type="Proteomes" id="UP001595621">
    <property type="component" value="Unassembled WGS sequence"/>
</dbReference>
<evidence type="ECO:0000313" key="6">
    <source>
        <dbReference type="EMBL" id="MFC3137343.1"/>
    </source>
</evidence>
<dbReference type="InterPro" id="IPR000160">
    <property type="entry name" value="GGDEF_dom"/>
</dbReference>
<sequence>MKINIRSKVFLLFASLMAISVINFSLISSMAKTSEEDYNWVTHTHVVMQHGENLLGEIRDAETGQRGYLLTGDPRYLEPFFSGVQRSKQELKVLLDKTRDNTEQQQKLERIQNLIDDKLNELTHTITLYKAGKIEESIQLVDSDQGKQIMDEIRLEMDAFQAVEAELLKSRRDTYSKMQTAIQHTFILESLIFIAAMVGVLWYVNKSILRPLALLTKSARAYKFSKAFIPVQLSRQDEIGELATAFNHMGERVTRSRDALVDANQKTQSKLDDALSDATTDPLTGLKNRRYMHDSSRQLIETSISEQSNLSIILFDVDHFKHVNDNYGHASGDQVLKMLGRNIKASIRTSDIAVRYGGEEFVILLPDTGLNSAAAIAEGLRKSVESMVFPTLDGSHITISLGVAQLSNDETDINALFIRADKALYESKSNGRNRTSVADQLSSFPNIEI</sequence>
<dbReference type="Pfam" id="PF00990">
    <property type="entry name" value="GGDEF"/>
    <property type="match status" value="1"/>
</dbReference>
<accession>A0ABV7G736</accession>
<dbReference type="Pfam" id="PF00672">
    <property type="entry name" value="HAMP"/>
    <property type="match status" value="1"/>
</dbReference>
<evidence type="ECO:0000256" key="3">
    <source>
        <dbReference type="SAM" id="Phobius"/>
    </source>
</evidence>
<evidence type="ECO:0000313" key="7">
    <source>
        <dbReference type="Proteomes" id="UP001595621"/>
    </source>
</evidence>
<dbReference type="CDD" id="cd06225">
    <property type="entry name" value="HAMP"/>
    <property type="match status" value="1"/>
</dbReference>
<dbReference type="PROSITE" id="PS50885">
    <property type="entry name" value="HAMP"/>
    <property type="match status" value="1"/>
</dbReference>
<dbReference type="SUPFAM" id="SSF55073">
    <property type="entry name" value="Nucleotide cyclase"/>
    <property type="match status" value="1"/>
</dbReference>
<dbReference type="GO" id="GO:0052621">
    <property type="term" value="F:diguanylate cyclase activity"/>
    <property type="evidence" value="ECO:0007669"/>
    <property type="project" value="UniProtKB-EC"/>
</dbReference>
<organism evidence="6 7">
    <name type="scientific">Shewanella submarina</name>
    <dbReference type="NCBI Taxonomy" id="2016376"/>
    <lineage>
        <taxon>Bacteria</taxon>
        <taxon>Pseudomonadati</taxon>
        <taxon>Pseudomonadota</taxon>
        <taxon>Gammaproteobacteria</taxon>
        <taxon>Alteromonadales</taxon>
        <taxon>Shewanellaceae</taxon>
        <taxon>Shewanella</taxon>
    </lineage>
</organism>
<comment type="caution">
    <text evidence="6">The sequence shown here is derived from an EMBL/GenBank/DDBJ whole genome shotgun (WGS) entry which is preliminary data.</text>
</comment>
<dbReference type="InterPro" id="IPR003660">
    <property type="entry name" value="HAMP_dom"/>
</dbReference>
<keyword evidence="3" id="KW-1133">Transmembrane helix</keyword>
<keyword evidence="7" id="KW-1185">Reference proteome</keyword>
<evidence type="ECO:0000256" key="1">
    <source>
        <dbReference type="ARBA" id="ARBA00012528"/>
    </source>
</evidence>
<feature type="domain" description="GGDEF" evidence="5">
    <location>
        <begin position="308"/>
        <end position="440"/>
    </location>
</feature>